<protein>
    <submittedName>
        <fullName evidence="2">2308_t:CDS:1</fullName>
    </submittedName>
</protein>
<sequence length="351" mass="40618">MGQVHSRSSLEPQHDLTSSHFLLKKHFSFAALNLTHGNCANSPDSFSSNPFCNGKLLQDDDLPYPLDITPAFQLVSPETYDHIDKQKKYDLPGYEEHIDRIQLRHVLFRYVWQGNFSSPLDEELKRGIRVLDIGCGSGSWVLDMSAQYPNSSFIGIDMCSDYFPSKDLPSNVHFQKLNVLDGLPFADGEFDFVHSRFLVQYLTELQWNEFIKELIRVTRSKGWIELMEMDMIFHNAGPHSTKLQDSTINYFQNQGIQAVISTSLQTYLRSTDAFTLINYDHRSSPLGRWAGRLGVYTLIYFSLAYKNMMRVLPKYMNINEDEYCVLLERFRGECELFGTLMDTFRICCEKK</sequence>
<dbReference type="PANTHER" id="PTHR43591:SF24">
    <property type="entry name" value="2-METHOXY-6-POLYPRENYL-1,4-BENZOQUINOL METHYLASE, MITOCHONDRIAL"/>
    <property type="match status" value="1"/>
</dbReference>
<dbReference type="Proteomes" id="UP000789342">
    <property type="component" value="Unassembled WGS sequence"/>
</dbReference>
<keyword evidence="3" id="KW-1185">Reference proteome</keyword>
<dbReference type="InterPro" id="IPR041698">
    <property type="entry name" value="Methyltransf_25"/>
</dbReference>
<organism evidence="2 3">
    <name type="scientific">Acaulospora morrowiae</name>
    <dbReference type="NCBI Taxonomy" id="94023"/>
    <lineage>
        <taxon>Eukaryota</taxon>
        <taxon>Fungi</taxon>
        <taxon>Fungi incertae sedis</taxon>
        <taxon>Mucoromycota</taxon>
        <taxon>Glomeromycotina</taxon>
        <taxon>Glomeromycetes</taxon>
        <taxon>Diversisporales</taxon>
        <taxon>Acaulosporaceae</taxon>
        <taxon>Acaulospora</taxon>
    </lineage>
</organism>
<dbReference type="SUPFAM" id="SSF53335">
    <property type="entry name" value="S-adenosyl-L-methionine-dependent methyltransferases"/>
    <property type="match status" value="1"/>
</dbReference>
<dbReference type="GO" id="GO:0008168">
    <property type="term" value="F:methyltransferase activity"/>
    <property type="evidence" value="ECO:0007669"/>
    <property type="project" value="TreeGrafter"/>
</dbReference>
<feature type="domain" description="Methyltransferase" evidence="1">
    <location>
        <begin position="130"/>
        <end position="222"/>
    </location>
</feature>
<accession>A0A9N8W0T5</accession>
<evidence type="ECO:0000259" key="1">
    <source>
        <dbReference type="Pfam" id="PF13649"/>
    </source>
</evidence>
<dbReference type="CDD" id="cd02440">
    <property type="entry name" value="AdoMet_MTases"/>
    <property type="match status" value="1"/>
</dbReference>
<dbReference type="PANTHER" id="PTHR43591">
    <property type="entry name" value="METHYLTRANSFERASE"/>
    <property type="match status" value="1"/>
</dbReference>
<dbReference type="EMBL" id="CAJVPV010000688">
    <property type="protein sequence ID" value="CAG8469454.1"/>
    <property type="molecule type" value="Genomic_DNA"/>
</dbReference>
<dbReference type="Pfam" id="PF13649">
    <property type="entry name" value="Methyltransf_25"/>
    <property type="match status" value="1"/>
</dbReference>
<gene>
    <name evidence="2" type="ORF">AMORRO_LOCUS1786</name>
</gene>
<evidence type="ECO:0000313" key="2">
    <source>
        <dbReference type="EMBL" id="CAG8469454.1"/>
    </source>
</evidence>
<name>A0A9N8W0T5_9GLOM</name>
<proteinExistence type="predicted"/>
<dbReference type="OrthoDB" id="2013972at2759"/>
<reference evidence="2" key="1">
    <citation type="submission" date="2021-06" db="EMBL/GenBank/DDBJ databases">
        <authorList>
            <person name="Kallberg Y."/>
            <person name="Tangrot J."/>
            <person name="Rosling A."/>
        </authorList>
    </citation>
    <scope>NUCLEOTIDE SEQUENCE</scope>
    <source>
        <strain evidence="2">CL551</strain>
    </source>
</reference>
<dbReference type="AlphaFoldDB" id="A0A9N8W0T5"/>
<dbReference type="Gene3D" id="3.40.50.150">
    <property type="entry name" value="Vaccinia Virus protein VP39"/>
    <property type="match status" value="1"/>
</dbReference>
<dbReference type="InterPro" id="IPR029063">
    <property type="entry name" value="SAM-dependent_MTases_sf"/>
</dbReference>
<comment type="caution">
    <text evidence="2">The sequence shown here is derived from an EMBL/GenBank/DDBJ whole genome shotgun (WGS) entry which is preliminary data.</text>
</comment>
<evidence type="ECO:0000313" key="3">
    <source>
        <dbReference type="Proteomes" id="UP000789342"/>
    </source>
</evidence>